<name>A0AAE0FL31_9CHLO</name>
<dbReference type="Gene3D" id="3.20.20.80">
    <property type="entry name" value="Glycosidases"/>
    <property type="match status" value="1"/>
</dbReference>
<proteinExistence type="predicted"/>
<sequence length="304" mass="34700">MSGPKYKYNLKYYFGVLDTCFPEHKRYEEGGGKGKLTEENYKQVLNCLRHEAGMNGVRMPIFCHGVKPEEYTDFYKEVYRYLREDLKMYIYATGLTLGHNMGREYRFSEEGSWLEDSESFAAWYAEYINYFEPDFLSPFKESGCSFEKQAEVVEFIKAKVKPGCKTKILGPDTQHVKQVVKHVEKNGAKYHELYDIITTHSADSDFTATAENHRAAVEYAASHGKACWNTENPSFWLPGKQPAQGKEREDGEGLPGIKCAVEGGIEGLVLWHPVGHQQDRSIVNHEGVLSEKGMECRDGLVEEM</sequence>
<evidence type="ECO:0000313" key="1">
    <source>
        <dbReference type="EMBL" id="KAK3260976.1"/>
    </source>
</evidence>
<gene>
    <name evidence="1" type="ORF">CYMTET_30094</name>
</gene>
<evidence type="ECO:0000313" key="2">
    <source>
        <dbReference type="Proteomes" id="UP001190700"/>
    </source>
</evidence>
<organism evidence="1 2">
    <name type="scientific">Cymbomonas tetramitiformis</name>
    <dbReference type="NCBI Taxonomy" id="36881"/>
    <lineage>
        <taxon>Eukaryota</taxon>
        <taxon>Viridiplantae</taxon>
        <taxon>Chlorophyta</taxon>
        <taxon>Pyramimonadophyceae</taxon>
        <taxon>Pyramimonadales</taxon>
        <taxon>Pyramimonadaceae</taxon>
        <taxon>Cymbomonas</taxon>
    </lineage>
</organism>
<accession>A0AAE0FL31</accession>
<dbReference type="AlphaFoldDB" id="A0AAE0FL31"/>
<reference evidence="1 2" key="1">
    <citation type="journal article" date="2015" name="Genome Biol. Evol.">
        <title>Comparative Genomics of a Bacterivorous Green Alga Reveals Evolutionary Causalities and Consequences of Phago-Mixotrophic Mode of Nutrition.</title>
        <authorList>
            <person name="Burns J.A."/>
            <person name="Paasch A."/>
            <person name="Narechania A."/>
            <person name="Kim E."/>
        </authorList>
    </citation>
    <scope>NUCLEOTIDE SEQUENCE [LARGE SCALE GENOMIC DNA]</scope>
    <source>
        <strain evidence="1 2">PLY_AMNH</strain>
    </source>
</reference>
<dbReference type="SUPFAM" id="SSF51445">
    <property type="entry name" value="(Trans)glycosidases"/>
    <property type="match status" value="1"/>
</dbReference>
<dbReference type="InterPro" id="IPR017853">
    <property type="entry name" value="GH"/>
</dbReference>
<comment type="caution">
    <text evidence="1">The sequence shown here is derived from an EMBL/GenBank/DDBJ whole genome shotgun (WGS) entry which is preliminary data.</text>
</comment>
<dbReference type="Proteomes" id="UP001190700">
    <property type="component" value="Unassembled WGS sequence"/>
</dbReference>
<dbReference type="EMBL" id="LGRX02017271">
    <property type="protein sequence ID" value="KAK3260976.1"/>
    <property type="molecule type" value="Genomic_DNA"/>
</dbReference>
<keyword evidence="2" id="KW-1185">Reference proteome</keyword>
<protein>
    <submittedName>
        <fullName evidence="1">Uncharacterized protein</fullName>
    </submittedName>
</protein>